<feature type="transmembrane region" description="Helical" evidence="7">
    <location>
        <begin position="210"/>
        <end position="231"/>
    </location>
</feature>
<dbReference type="InterPro" id="IPR049326">
    <property type="entry name" value="Rhodopsin_dom_fungi"/>
</dbReference>
<feature type="transmembrane region" description="Helical" evidence="7">
    <location>
        <begin position="131"/>
        <end position="153"/>
    </location>
</feature>
<feature type="transmembrane region" description="Helical" evidence="7">
    <location>
        <begin position="176"/>
        <end position="198"/>
    </location>
</feature>
<dbReference type="GeneID" id="43665356"/>
<feature type="transmembrane region" description="Helical" evidence="7">
    <location>
        <begin position="49"/>
        <end position="69"/>
    </location>
</feature>
<dbReference type="RefSeq" id="XP_031946541.1">
    <property type="nucleotide sequence ID" value="XM_032080665.1"/>
</dbReference>
<proteinExistence type="inferred from homology"/>
<feature type="domain" description="Rhodopsin" evidence="8">
    <location>
        <begin position="34"/>
        <end position="273"/>
    </location>
</feature>
<evidence type="ECO:0000256" key="6">
    <source>
        <dbReference type="SAM" id="MobiDB-lite"/>
    </source>
</evidence>
<dbReference type="AlphaFoldDB" id="A0A5N6IEY1"/>
<evidence type="ECO:0000256" key="2">
    <source>
        <dbReference type="ARBA" id="ARBA00022692"/>
    </source>
</evidence>
<dbReference type="PANTHER" id="PTHR33048">
    <property type="entry name" value="PTH11-LIKE INTEGRAL MEMBRANE PROTEIN (AFU_ORTHOLOGUE AFUA_5G11245)"/>
    <property type="match status" value="1"/>
</dbReference>
<feature type="transmembrane region" description="Helical" evidence="7">
    <location>
        <begin position="251"/>
        <end position="275"/>
    </location>
</feature>
<keyword evidence="2 7" id="KW-0812">Transmembrane</keyword>
<evidence type="ECO:0000313" key="10">
    <source>
        <dbReference type="Proteomes" id="UP000325579"/>
    </source>
</evidence>
<evidence type="ECO:0000256" key="7">
    <source>
        <dbReference type="SAM" id="Phobius"/>
    </source>
</evidence>
<dbReference type="Pfam" id="PF20684">
    <property type="entry name" value="Fung_rhodopsin"/>
    <property type="match status" value="1"/>
</dbReference>
<evidence type="ECO:0000256" key="4">
    <source>
        <dbReference type="ARBA" id="ARBA00023136"/>
    </source>
</evidence>
<dbReference type="EMBL" id="ML736740">
    <property type="protein sequence ID" value="KAE8409222.1"/>
    <property type="molecule type" value="Genomic_DNA"/>
</dbReference>
<protein>
    <recommendedName>
        <fullName evidence="8">Rhodopsin domain-containing protein</fullName>
    </recommendedName>
</protein>
<accession>A0A5N6IEY1</accession>
<keyword evidence="10" id="KW-1185">Reference proteome</keyword>
<dbReference type="Proteomes" id="UP000325579">
    <property type="component" value="Unassembled WGS sequence"/>
</dbReference>
<comment type="subcellular location">
    <subcellularLocation>
        <location evidence="1">Membrane</location>
        <topology evidence="1">Multi-pass membrane protein</topology>
    </subcellularLocation>
</comment>
<evidence type="ECO:0000256" key="3">
    <source>
        <dbReference type="ARBA" id="ARBA00022989"/>
    </source>
</evidence>
<feature type="compositionally biased region" description="Low complexity" evidence="6">
    <location>
        <begin position="286"/>
        <end position="301"/>
    </location>
</feature>
<organism evidence="9 10">
    <name type="scientific">Aspergillus pseudonomiae</name>
    <dbReference type="NCBI Taxonomy" id="1506151"/>
    <lineage>
        <taxon>Eukaryota</taxon>
        <taxon>Fungi</taxon>
        <taxon>Dikarya</taxon>
        <taxon>Ascomycota</taxon>
        <taxon>Pezizomycotina</taxon>
        <taxon>Eurotiomycetes</taxon>
        <taxon>Eurotiomycetidae</taxon>
        <taxon>Eurotiales</taxon>
        <taxon>Aspergillaceae</taxon>
        <taxon>Aspergillus</taxon>
        <taxon>Aspergillus subgen. Circumdati</taxon>
    </lineage>
</organism>
<evidence type="ECO:0000313" key="9">
    <source>
        <dbReference type="EMBL" id="KAE8409222.1"/>
    </source>
</evidence>
<name>A0A5N6IEY1_9EURO</name>
<accession>A0A5N7DS00</accession>
<evidence type="ECO:0000256" key="5">
    <source>
        <dbReference type="ARBA" id="ARBA00038359"/>
    </source>
</evidence>
<keyword evidence="3 7" id="KW-1133">Transmembrane helix</keyword>
<reference evidence="9 10" key="1">
    <citation type="submission" date="2019-04" db="EMBL/GenBank/DDBJ databases">
        <authorList>
            <consortium name="DOE Joint Genome Institute"/>
            <person name="Mondo S."/>
            <person name="Kjaerbolling I."/>
            <person name="Vesth T."/>
            <person name="Frisvad J.C."/>
            <person name="Nybo J.L."/>
            <person name="Theobald S."/>
            <person name="Kildgaard S."/>
            <person name="Isbrandt T."/>
            <person name="Kuo A."/>
            <person name="Sato A."/>
            <person name="Lyhne E.K."/>
            <person name="Kogle M.E."/>
            <person name="Wiebenga A."/>
            <person name="Kun R.S."/>
            <person name="Lubbers R.J."/>
            <person name="Makela M.R."/>
            <person name="Barry K."/>
            <person name="Chovatia M."/>
            <person name="Clum A."/>
            <person name="Daum C."/>
            <person name="Haridas S."/>
            <person name="He G."/>
            <person name="LaButti K."/>
            <person name="Lipzen A."/>
            <person name="Riley R."/>
            <person name="Salamov A."/>
            <person name="Simmons B.A."/>
            <person name="Magnuson J.K."/>
            <person name="Henrissat B."/>
            <person name="Mortensen U.H."/>
            <person name="Larsen T.O."/>
            <person name="Devries R.P."/>
            <person name="Grigoriev I.V."/>
            <person name="Machida M."/>
            <person name="Baker S.E."/>
            <person name="Andersen M.R."/>
            <person name="Cantor M.N."/>
            <person name="Hua S.X."/>
        </authorList>
    </citation>
    <scope>NUCLEOTIDE SEQUENCE [LARGE SCALE GENOMIC DNA]</scope>
    <source>
        <strain evidence="9 10">CBS 119388</strain>
    </source>
</reference>
<dbReference type="GO" id="GO:0016020">
    <property type="term" value="C:membrane"/>
    <property type="evidence" value="ECO:0007669"/>
    <property type="project" value="UniProtKB-SubCell"/>
</dbReference>
<keyword evidence="4 7" id="KW-0472">Membrane</keyword>
<sequence>MALDVPDSTPDRGQGVAILSIILMVLIILATVTRIMSKVVAHQNWWWDDLFAILSVVCELVVLSLVLVWRNIGLGYHMSVVASINPEYLITGSKYLFIAIFFFDASVCLPKISAVFFYARVFRSNNRAFRINLWIIGALVSGWLISAEISTIFQCNPIAKAWDTTLPGTCIKQYDWYLSTAILSTVIDFYILILPIPMIWSLKMSLRRRIYLLICFFMTYSVIVLSLGRLVAVVNIVPIMPNDLTWEFPLYLYWSILEGSISIVSISVPSGIALVKAIIRPNGSSWGSSNGSSGKRGSYGNTTIIKPTKERPTRIYGDRDSDDHLVSDVETARTMSVHEDDANIPLGGIKIRTDIRIMNRER</sequence>
<feature type="transmembrane region" description="Helical" evidence="7">
    <location>
        <begin position="95"/>
        <end position="119"/>
    </location>
</feature>
<dbReference type="OrthoDB" id="3529975at2759"/>
<feature type="transmembrane region" description="Helical" evidence="7">
    <location>
        <begin position="16"/>
        <end position="37"/>
    </location>
</feature>
<gene>
    <name evidence="9" type="ORF">BDV37DRAFT_236973</name>
</gene>
<dbReference type="InterPro" id="IPR052337">
    <property type="entry name" value="SAT4-like"/>
</dbReference>
<feature type="region of interest" description="Disordered" evidence="6">
    <location>
        <begin position="286"/>
        <end position="305"/>
    </location>
</feature>
<evidence type="ECO:0000259" key="8">
    <source>
        <dbReference type="Pfam" id="PF20684"/>
    </source>
</evidence>
<dbReference type="PANTHER" id="PTHR33048:SF47">
    <property type="entry name" value="INTEGRAL MEMBRANE PROTEIN-RELATED"/>
    <property type="match status" value="1"/>
</dbReference>
<comment type="similarity">
    <text evidence="5">Belongs to the SAT4 family.</text>
</comment>
<evidence type="ECO:0000256" key="1">
    <source>
        <dbReference type="ARBA" id="ARBA00004141"/>
    </source>
</evidence>